<dbReference type="InterPro" id="IPR002545">
    <property type="entry name" value="CheW-lke_dom"/>
</dbReference>
<dbReference type="RefSeq" id="WP_175277501.1">
    <property type="nucleotide sequence ID" value="NZ_CP054836.1"/>
</dbReference>
<evidence type="ECO:0000313" key="3">
    <source>
        <dbReference type="Proteomes" id="UP000509367"/>
    </source>
</evidence>
<dbReference type="InterPro" id="IPR039315">
    <property type="entry name" value="CheW"/>
</dbReference>
<accession>A0A6N1VK82</accession>
<dbReference type="Proteomes" id="UP000509367">
    <property type="component" value="Chromosome"/>
</dbReference>
<dbReference type="GO" id="GO:0005829">
    <property type="term" value="C:cytosol"/>
    <property type="evidence" value="ECO:0007669"/>
    <property type="project" value="TreeGrafter"/>
</dbReference>
<dbReference type="CDD" id="cd00732">
    <property type="entry name" value="CheW"/>
    <property type="match status" value="1"/>
</dbReference>
<gene>
    <name evidence="2" type="ORF">HTY61_14690</name>
</gene>
<dbReference type="GO" id="GO:0007165">
    <property type="term" value="P:signal transduction"/>
    <property type="evidence" value="ECO:0007669"/>
    <property type="project" value="InterPro"/>
</dbReference>
<dbReference type="InterPro" id="IPR036061">
    <property type="entry name" value="CheW-like_dom_sf"/>
</dbReference>
<dbReference type="Gene3D" id="2.40.50.180">
    <property type="entry name" value="CheA-289, Domain 4"/>
    <property type="match status" value="1"/>
</dbReference>
<dbReference type="SMART" id="SM00260">
    <property type="entry name" value="CheW"/>
    <property type="match status" value="1"/>
</dbReference>
<dbReference type="SUPFAM" id="SSF50341">
    <property type="entry name" value="CheW-like"/>
    <property type="match status" value="1"/>
</dbReference>
<reference evidence="2 3" key="1">
    <citation type="submission" date="2020-06" db="EMBL/GenBank/DDBJ databases">
        <title>Oricola thermophila sp. nov. isolated from a tidal sediments.</title>
        <authorList>
            <person name="Kwon K.K."/>
            <person name="Yang S.-H."/>
            <person name="Park M.-J."/>
        </authorList>
    </citation>
    <scope>NUCLEOTIDE SEQUENCE [LARGE SCALE GENOMIC DNA]</scope>
    <source>
        <strain evidence="2 3">MEBiC13590</strain>
    </source>
</reference>
<evidence type="ECO:0000313" key="2">
    <source>
        <dbReference type="EMBL" id="QKV19609.1"/>
    </source>
</evidence>
<dbReference type="PANTHER" id="PTHR22617">
    <property type="entry name" value="CHEMOTAXIS SENSOR HISTIDINE KINASE-RELATED"/>
    <property type="match status" value="1"/>
</dbReference>
<dbReference type="Pfam" id="PF01584">
    <property type="entry name" value="CheW"/>
    <property type="match status" value="1"/>
</dbReference>
<dbReference type="PANTHER" id="PTHR22617:SF23">
    <property type="entry name" value="CHEMOTAXIS PROTEIN CHEW"/>
    <property type="match status" value="1"/>
</dbReference>
<dbReference type="KEGG" id="orm:HTY61_14690"/>
<dbReference type="PROSITE" id="PS50851">
    <property type="entry name" value="CHEW"/>
    <property type="match status" value="1"/>
</dbReference>
<protein>
    <submittedName>
        <fullName evidence="2">Purine-binding chemotaxis protein CheW</fullName>
    </submittedName>
</protein>
<dbReference type="EMBL" id="CP054836">
    <property type="protein sequence ID" value="QKV19609.1"/>
    <property type="molecule type" value="Genomic_DNA"/>
</dbReference>
<dbReference type="Gene3D" id="2.30.30.40">
    <property type="entry name" value="SH3 Domains"/>
    <property type="match status" value="1"/>
</dbReference>
<evidence type="ECO:0000259" key="1">
    <source>
        <dbReference type="PROSITE" id="PS50851"/>
    </source>
</evidence>
<name>A0A6N1VK82_9HYPH</name>
<dbReference type="GO" id="GO:0006935">
    <property type="term" value="P:chemotaxis"/>
    <property type="evidence" value="ECO:0007669"/>
    <property type="project" value="InterPro"/>
</dbReference>
<feature type="domain" description="CheW-like" evidence="1">
    <location>
        <begin position="12"/>
        <end position="152"/>
    </location>
</feature>
<proteinExistence type="predicted"/>
<keyword evidence="3" id="KW-1185">Reference proteome</keyword>
<dbReference type="AlphaFoldDB" id="A0A6N1VK82"/>
<organism evidence="2 3">
    <name type="scientific">Oricola thermophila</name>
    <dbReference type="NCBI Taxonomy" id="2742145"/>
    <lineage>
        <taxon>Bacteria</taxon>
        <taxon>Pseudomonadati</taxon>
        <taxon>Pseudomonadota</taxon>
        <taxon>Alphaproteobacteria</taxon>
        <taxon>Hyphomicrobiales</taxon>
        <taxon>Ahrensiaceae</taxon>
        <taxon>Oricola</taxon>
    </lineage>
</organism>
<sequence length="155" mass="17274">MHDENEQAVVGGEEFIAFRVGEQEFCVEITSTREIRGWSQATRLPHSPDYIVGVINLRGTILPIMDLSARLGMGMSAPSERHVIIVVQVRDKTIGLLVDSVSDILDVGPDHLRPVPEVSSDMSTEMFNRVIVLDKRIICEICLESIMPEQEMQAA</sequence>